<dbReference type="GO" id="GO:0043953">
    <property type="term" value="P:protein transport by the Tat complex"/>
    <property type="evidence" value="ECO:0007669"/>
    <property type="project" value="UniProtKB-UniRule"/>
</dbReference>
<feature type="transmembrane region" description="Helical" evidence="5">
    <location>
        <begin position="123"/>
        <end position="150"/>
    </location>
</feature>
<comment type="subunit">
    <text evidence="5">The Tat system comprises two distinct complexes: a TatABC complex, containing multiple copies of TatA, TatB and TatC subunits, and a separate TatA complex, containing only TatA subunits. Substrates initially bind to the TatABC complex, which probably triggers association of the separate TatA complex to form the active translocon.</text>
</comment>
<evidence type="ECO:0000313" key="8">
    <source>
        <dbReference type="Proteomes" id="UP000078596"/>
    </source>
</evidence>
<dbReference type="EMBL" id="CP016027">
    <property type="protein sequence ID" value="ANJ67278.1"/>
    <property type="molecule type" value="Genomic_DNA"/>
</dbReference>
<dbReference type="OrthoDB" id="9777044at2"/>
<evidence type="ECO:0000256" key="2">
    <source>
        <dbReference type="ARBA" id="ARBA00022692"/>
    </source>
</evidence>
<keyword evidence="5" id="KW-1003">Cell membrane</keyword>
<feature type="transmembrane region" description="Helical" evidence="5">
    <location>
        <begin position="170"/>
        <end position="196"/>
    </location>
</feature>
<dbReference type="PANTHER" id="PTHR30371:SF0">
    <property type="entry name" value="SEC-INDEPENDENT PROTEIN TRANSLOCASE PROTEIN TATC, CHLOROPLASTIC-RELATED"/>
    <property type="match status" value="1"/>
</dbReference>
<organism evidence="7 8">
    <name type="scientific">Halothiobacillus diazotrophicus</name>
    <dbReference type="NCBI Taxonomy" id="1860122"/>
    <lineage>
        <taxon>Bacteria</taxon>
        <taxon>Pseudomonadati</taxon>
        <taxon>Pseudomonadota</taxon>
        <taxon>Gammaproteobacteria</taxon>
        <taxon>Chromatiales</taxon>
        <taxon>Halothiobacillaceae</taxon>
        <taxon>Halothiobacillus</taxon>
    </lineage>
</organism>
<dbReference type="PANTHER" id="PTHR30371">
    <property type="entry name" value="SEC-INDEPENDENT PROTEIN TRANSLOCASE PROTEIN TATC"/>
    <property type="match status" value="1"/>
</dbReference>
<comment type="subcellular location">
    <subcellularLocation>
        <location evidence="5">Cell membrane</location>
        <topology evidence="5">Multi-pass membrane protein</topology>
    </subcellularLocation>
    <subcellularLocation>
        <location evidence="1">Membrane</location>
        <topology evidence="1">Multi-pass membrane protein</topology>
    </subcellularLocation>
</comment>
<dbReference type="GO" id="GO:0009977">
    <property type="term" value="F:proton motive force dependent protein transmembrane transporter activity"/>
    <property type="evidence" value="ECO:0007669"/>
    <property type="project" value="TreeGrafter"/>
</dbReference>
<evidence type="ECO:0000256" key="4">
    <source>
        <dbReference type="ARBA" id="ARBA00023136"/>
    </source>
</evidence>
<gene>
    <name evidence="5" type="primary">tatC</name>
    <name evidence="7" type="ORF">A9404_07675</name>
</gene>
<dbReference type="GO" id="GO:0065002">
    <property type="term" value="P:intracellular protein transmembrane transport"/>
    <property type="evidence" value="ECO:0007669"/>
    <property type="project" value="TreeGrafter"/>
</dbReference>
<dbReference type="InterPro" id="IPR019820">
    <property type="entry name" value="Sec-indep_translocase_CS"/>
</dbReference>
<dbReference type="AlphaFoldDB" id="A0A191ZHF0"/>
<keyword evidence="5" id="KW-0813">Transport</keyword>
<reference evidence="7 8" key="1">
    <citation type="submission" date="2016-06" db="EMBL/GenBank/DDBJ databases">
        <title>Insight into the functional genes involving in sulfur oxidation in Pearl River water.</title>
        <authorList>
            <person name="Luo J."/>
            <person name="Tan X."/>
            <person name="Lin W."/>
        </authorList>
    </citation>
    <scope>NUCLEOTIDE SEQUENCE [LARGE SCALE GENOMIC DNA]</scope>
    <source>
        <strain evidence="7 8">LS2</strain>
    </source>
</reference>
<evidence type="ECO:0000256" key="1">
    <source>
        <dbReference type="ARBA" id="ARBA00004141"/>
    </source>
</evidence>
<name>A0A191ZHF0_9GAMM</name>
<evidence type="ECO:0000256" key="5">
    <source>
        <dbReference type="HAMAP-Rule" id="MF_00902"/>
    </source>
</evidence>
<sequence length="374" mass="40711">MSEHEVPAGGADAQQQDQEQGLTGFLTHLVELRNRLLKSVLVVLLLFLALFPFRNELFTLLANPLSHHMPAGTTMIAVQVASPFFIPLKLTALTAVFIAIPFLLYQLWAFIAPGLYKHERKLVAPLVFSSTILFYLGAAFAYFVVFPVVFGFLSTAGPSDVNFAPDIGEYLSFVTSLFFAFGFVFEVPVAIVLLVIVGAVTPDKLAEFRRYAILIAFIIGAILTPPDVLSQFMMAVPIWLLYEVGIIVGRLVLKTRKSDEAAAEEEIQTMSAIDTVEDQAVTERHARYEQEADLDLDKAFDEAEADQRRLDAASNDAPEAPHGTDGNPAESEATDVDRPNASATDGQGEEHDAGNTGDSTQPPSEPPKKPGNSA</sequence>
<comment type="similarity">
    <text evidence="5">Belongs to the TatC family.</text>
</comment>
<proteinExistence type="inferred from homology"/>
<dbReference type="Pfam" id="PF00902">
    <property type="entry name" value="TatC"/>
    <property type="match status" value="1"/>
</dbReference>
<protein>
    <recommendedName>
        <fullName evidence="5">Sec-independent protein translocase protein TatC</fullName>
    </recommendedName>
</protein>
<dbReference type="PRINTS" id="PR01840">
    <property type="entry name" value="TATCFAMILY"/>
</dbReference>
<feature type="transmembrane region" description="Helical" evidence="5">
    <location>
        <begin position="92"/>
        <end position="111"/>
    </location>
</feature>
<keyword evidence="5" id="KW-0653">Protein transport</keyword>
<feature type="transmembrane region" description="Helical" evidence="5">
    <location>
        <begin position="232"/>
        <end position="253"/>
    </location>
</feature>
<comment type="function">
    <text evidence="5">Part of the twin-arginine translocation (Tat) system that transports large folded proteins containing a characteristic twin-arginine motif in their signal peptide across membranes. Together with TatB, TatC is part of a receptor directly interacting with Tat signal peptides.</text>
</comment>
<dbReference type="RefSeq" id="WP_066099819.1">
    <property type="nucleotide sequence ID" value="NZ_CP016027.1"/>
</dbReference>
<feature type="transmembrane region" description="Helical" evidence="5">
    <location>
        <begin position="36"/>
        <end position="53"/>
    </location>
</feature>
<dbReference type="KEGG" id="haz:A9404_07675"/>
<dbReference type="NCBIfam" id="TIGR00945">
    <property type="entry name" value="tatC"/>
    <property type="match status" value="1"/>
</dbReference>
<dbReference type="PROSITE" id="PS01218">
    <property type="entry name" value="TATC"/>
    <property type="match status" value="1"/>
</dbReference>
<feature type="transmembrane region" description="Helical" evidence="5">
    <location>
        <begin position="208"/>
        <end position="226"/>
    </location>
</feature>
<dbReference type="GO" id="GO:0033281">
    <property type="term" value="C:TAT protein transport complex"/>
    <property type="evidence" value="ECO:0007669"/>
    <property type="project" value="UniProtKB-UniRule"/>
</dbReference>
<keyword evidence="3 5" id="KW-1133">Transmembrane helix</keyword>
<keyword evidence="8" id="KW-1185">Reference proteome</keyword>
<evidence type="ECO:0000256" key="3">
    <source>
        <dbReference type="ARBA" id="ARBA00022989"/>
    </source>
</evidence>
<keyword evidence="2 5" id="KW-0812">Transmembrane</keyword>
<dbReference type="STRING" id="1860122.A9404_07675"/>
<accession>A0A191ZHF0</accession>
<keyword evidence="5" id="KW-0811">Translocation</keyword>
<dbReference type="InterPro" id="IPR002033">
    <property type="entry name" value="TatC"/>
</dbReference>
<keyword evidence="4 5" id="KW-0472">Membrane</keyword>
<evidence type="ECO:0000313" key="7">
    <source>
        <dbReference type="EMBL" id="ANJ67278.1"/>
    </source>
</evidence>
<evidence type="ECO:0000256" key="6">
    <source>
        <dbReference type="SAM" id="MobiDB-lite"/>
    </source>
</evidence>
<feature type="region of interest" description="Disordered" evidence="6">
    <location>
        <begin position="304"/>
        <end position="374"/>
    </location>
</feature>
<dbReference type="HAMAP" id="MF_00902">
    <property type="entry name" value="TatC"/>
    <property type="match status" value="1"/>
</dbReference>
<dbReference type="Proteomes" id="UP000078596">
    <property type="component" value="Chromosome"/>
</dbReference>